<comment type="function">
    <text evidence="2">Catalyzes a mechanistically unusual reaction, the ATP-dependent insertion of CO2 between the N7 and N8 nitrogen atoms of 7,8-diaminopelargonic acid (DAPA, also called 7,8-diammoniononanoate) to form a ureido ring.</text>
</comment>
<keyword evidence="2" id="KW-0479">Metal-binding</keyword>
<dbReference type="Proteomes" id="UP000198418">
    <property type="component" value="Unassembled WGS sequence"/>
</dbReference>
<keyword evidence="2" id="KW-0067">ATP-binding</keyword>
<dbReference type="GO" id="GO:0004141">
    <property type="term" value="F:dethiobiotin synthase activity"/>
    <property type="evidence" value="ECO:0007669"/>
    <property type="project" value="UniProtKB-UniRule"/>
</dbReference>
<feature type="binding site" evidence="2">
    <location>
        <position position="52"/>
    </location>
    <ligand>
        <name>ATP</name>
        <dbReference type="ChEBI" id="CHEBI:30616"/>
    </ligand>
</feature>
<dbReference type="HAMAP" id="MF_00336">
    <property type="entry name" value="BioD"/>
    <property type="match status" value="1"/>
</dbReference>
<keyword evidence="2" id="KW-0547">Nucleotide-binding</keyword>
<dbReference type="RefSeq" id="WP_088520538.1">
    <property type="nucleotide sequence ID" value="NZ_FYDG01000004.1"/>
</dbReference>
<keyword evidence="4" id="KW-1185">Reference proteome</keyword>
<dbReference type="PIRSF" id="PIRSF006755">
    <property type="entry name" value="DTB_synth"/>
    <property type="match status" value="1"/>
</dbReference>
<dbReference type="InterPro" id="IPR004472">
    <property type="entry name" value="DTB_synth_BioD"/>
</dbReference>
<feature type="binding site" evidence="2">
    <location>
        <position position="52"/>
    </location>
    <ligand>
        <name>Mg(2+)</name>
        <dbReference type="ChEBI" id="CHEBI:18420"/>
    </ligand>
</feature>
<proteinExistence type="inferred from homology"/>
<dbReference type="GO" id="GO:0005524">
    <property type="term" value="F:ATP binding"/>
    <property type="evidence" value="ECO:0007669"/>
    <property type="project" value="UniProtKB-UniRule"/>
</dbReference>
<keyword evidence="2" id="KW-0436">Ligase</keyword>
<dbReference type="InterPro" id="IPR027417">
    <property type="entry name" value="P-loop_NTPase"/>
</dbReference>
<comment type="similarity">
    <text evidence="2">Belongs to the dethiobiotin synthetase family.</text>
</comment>
<dbReference type="SUPFAM" id="SSF52540">
    <property type="entry name" value="P-loop containing nucleoside triphosphate hydrolases"/>
    <property type="match status" value="1"/>
</dbReference>
<organism evidence="3 4">
    <name type="scientific">Rhodoblastus acidophilus</name>
    <name type="common">Rhodopseudomonas acidophila</name>
    <dbReference type="NCBI Taxonomy" id="1074"/>
    <lineage>
        <taxon>Bacteria</taxon>
        <taxon>Pseudomonadati</taxon>
        <taxon>Pseudomonadota</taxon>
        <taxon>Alphaproteobacteria</taxon>
        <taxon>Hyphomicrobiales</taxon>
        <taxon>Rhodoblastaceae</taxon>
        <taxon>Rhodoblastus</taxon>
    </lineage>
</organism>
<dbReference type="Gene3D" id="3.40.50.300">
    <property type="entry name" value="P-loop containing nucleotide triphosphate hydrolases"/>
    <property type="match status" value="1"/>
</dbReference>
<dbReference type="Pfam" id="PF13500">
    <property type="entry name" value="AAA_26"/>
    <property type="match status" value="1"/>
</dbReference>
<comment type="subunit">
    <text evidence="2">Homodimer.</text>
</comment>
<dbReference type="CDD" id="cd03109">
    <property type="entry name" value="DTBS"/>
    <property type="match status" value="1"/>
</dbReference>
<comment type="caution">
    <text evidence="2">Lacks conserved residue(s) required for the propagation of feature annotation.</text>
</comment>
<protein>
    <recommendedName>
        <fullName evidence="2">ATP-dependent dethiobiotin synthetase BioD</fullName>
        <ecNumber evidence="2">6.3.3.3</ecNumber>
    </recommendedName>
    <alternativeName>
        <fullName evidence="2">DTB synthetase</fullName>
        <shortName evidence="2">DTBS</shortName>
    </alternativeName>
    <alternativeName>
        <fullName evidence="2">Dethiobiotin synthase</fullName>
    </alternativeName>
</protein>
<feature type="binding site" evidence="2">
    <location>
        <begin position="117"/>
        <end position="120"/>
    </location>
    <ligand>
        <name>ATP</name>
        <dbReference type="ChEBI" id="CHEBI:30616"/>
    </ligand>
</feature>
<dbReference type="PANTHER" id="PTHR43210">
    <property type="entry name" value="DETHIOBIOTIN SYNTHETASE"/>
    <property type="match status" value="1"/>
</dbReference>
<evidence type="ECO:0000256" key="2">
    <source>
        <dbReference type="HAMAP-Rule" id="MF_00336"/>
    </source>
</evidence>
<keyword evidence="2" id="KW-0460">Magnesium</keyword>
<keyword evidence="1 2" id="KW-0093">Biotin biosynthesis</keyword>
<feature type="active site" evidence="2">
    <location>
        <position position="37"/>
    </location>
</feature>
<name>A0A212RF66_RHOAC</name>
<feature type="binding site" evidence="2">
    <location>
        <position position="16"/>
    </location>
    <ligand>
        <name>Mg(2+)</name>
        <dbReference type="ChEBI" id="CHEBI:18420"/>
    </ligand>
</feature>
<dbReference type="EC" id="6.3.3.3" evidence="2"/>
<dbReference type="OrthoDB" id="9802097at2"/>
<dbReference type="AlphaFoldDB" id="A0A212RF66"/>
<dbReference type="PANTHER" id="PTHR43210:SF5">
    <property type="entry name" value="DETHIOBIOTIN SYNTHETASE"/>
    <property type="match status" value="1"/>
</dbReference>
<keyword evidence="2" id="KW-0963">Cytoplasm</keyword>
<feature type="binding site" evidence="2">
    <location>
        <begin position="12"/>
        <end position="17"/>
    </location>
    <ligand>
        <name>ATP</name>
        <dbReference type="ChEBI" id="CHEBI:30616"/>
    </ligand>
</feature>
<sequence length="219" mass="22430">MRRYFITSTGTGVGKTFTTCALIRQARGLGKRVVATKPLISGFDKTKIEESDTGAILAALGEPPSDETVARISPWRFSAPLAPNMAAAAEGTAVDCGGLFAHSRAFLAQHADVALIEGVGGVMVPLDARTTVLDWIAACAIPAILVVGDYLGTISHTLTALEVLKMRGVPVAAVVISAGEGAEVPFAATCDDLAARVAPIPVLPLPRGATGAELAGLVT</sequence>
<evidence type="ECO:0000313" key="3">
    <source>
        <dbReference type="EMBL" id="SNB71006.1"/>
    </source>
</evidence>
<dbReference type="NCBIfam" id="TIGR00347">
    <property type="entry name" value="bioD"/>
    <property type="match status" value="1"/>
</dbReference>
<accession>A0A212RF66</accession>
<feature type="binding site" evidence="2">
    <location>
        <position position="117"/>
    </location>
    <ligand>
        <name>Mg(2+)</name>
        <dbReference type="ChEBI" id="CHEBI:18420"/>
    </ligand>
</feature>
<comment type="catalytic activity">
    <reaction evidence="2">
        <text>(7R,8S)-7,8-diammoniononanoate + CO2 + ATP = (4R,5S)-dethiobiotin + ADP + phosphate + 3 H(+)</text>
        <dbReference type="Rhea" id="RHEA:15805"/>
        <dbReference type="ChEBI" id="CHEBI:15378"/>
        <dbReference type="ChEBI" id="CHEBI:16526"/>
        <dbReference type="ChEBI" id="CHEBI:30616"/>
        <dbReference type="ChEBI" id="CHEBI:43474"/>
        <dbReference type="ChEBI" id="CHEBI:149469"/>
        <dbReference type="ChEBI" id="CHEBI:149473"/>
        <dbReference type="ChEBI" id="CHEBI:456216"/>
        <dbReference type="EC" id="6.3.3.3"/>
    </reaction>
</comment>
<gene>
    <name evidence="2" type="primary">bioD</name>
    <name evidence="3" type="ORF">SAMN06265338_10468</name>
</gene>
<dbReference type="GO" id="GO:0005829">
    <property type="term" value="C:cytosol"/>
    <property type="evidence" value="ECO:0007669"/>
    <property type="project" value="TreeGrafter"/>
</dbReference>
<feature type="binding site" evidence="2">
    <location>
        <position position="41"/>
    </location>
    <ligand>
        <name>substrate</name>
    </ligand>
</feature>
<comment type="pathway">
    <text evidence="2">Cofactor biosynthesis; biotin biosynthesis; biotin from 7,8-diaminononanoate: step 1/2.</text>
</comment>
<evidence type="ECO:0000313" key="4">
    <source>
        <dbReference type="Proteomes" id="UP000198418"/>
    </source>
</evidence>
<dbReference type="GO" id="GO:0009102">
    <property type="term" value="P:biotin biosynthetic process"/>
    <property type="evidence" value="ECO:0007669"/>
    <property type="project" value="UniProtKB-UniRule"/>
</dbReference>
<dbReference type="UniPathway" id="UPA00078">
    <property type="reaction ID" value="UER00161"/>
</dbReference>
<reference evidence="4" key="1">
    <citation type="submission" date="2017-06" db="EMBL/GenBank/DDBJ databases">
        <authorList>
            <person name="Varghese N."/>
            <person name="Submissions S."/>
        </authorList>
    </citation>
    <scope>NUCLEOTIDE SEQUENCE [LARGE SCALE GENOMIC DNA]</scope>
    <source>
        <strain evidence="4">DSM 137</strain>
    </source>
</reference>
<comment type="cofactor">
    <cofactor evidence="2">
        <name>Mg(2+)</name>
        <dbReference type="ChEBI" id="CHEBI:18420"/>
    </cofactor>
</comment>
<evidence type="ECO:0000256" key="1">
    <source>
        <dbReference type="ARBA" id="ARBA00022756"/>
    </source>
</evidence>
<dbReference type="GO" id="GO:0000287">
    <property type="term" value="F:magnesium ion binding"/>
    <property type="evidence" value="ECO:0007669"/>
    <property type="project" value="UniProtKB-UniRule"/>
</dbReference>
<dbReference type="EMBL" id="FYDG01000004">
    <property type="protein sequence ID" value="SNB71006.1"/>
    <property type="molecule type" value="Genomic_DNA"/>
</dbReference>
<comment type="subcellular location">
    <subcellularLocation>
        <location evidence="2">Cytoplasm</location>
    </subcellularLocation>
</comment>